<accession>A0A7Z3GU60</accession>
<dbReference type="InterPro" id="IPR003439">
    <property type="entry name" value="ABC_transporter-like_ATP-bd"/>
</dbReference>
<dbReference type="EMBL" id="CP048833">
    <property type="protein sequence ID" value="QJP11915.1"/>
    <property type="molecule type" value="Genomic_DNA"/>
</dbReference>
<dbReference type="SUPFAM" id="SSF52540">
    <property type="entry name" value="P-loop containing nucleoside triphosphate hydrolases"/>
    <property type="match status" value="1"/>
</dbReference>
<dbReference type="InterPro" id="IPR003593">
    <property type="entry name" value="AAA+_ATPase"/>
</dbReference>
<evidence type="ECO:0000256" key="2">
    <source>
        <dbReference type="ARBA" id="ARBA00022840"/>
    </source>
</evidence>
<evidence type="ECO:0000259" key="3">
    <source>
        <dbReference type="PROSITE" id="PS50893"/>
    </source>
</evidence>
<dbReference type="KEGG" id="pmui:G4G71_03700"/>
<keyword evidence="2 4" id="KW-0067">ATP-binding</keyword>
<keyword evidence="5" id="KW-1185">Reference proteome</keyword>
<feature type="domain" description="ABC transporter" evidence="3">
    <location>
        <begin position="1"/>
        <end position="230"/>
    </location>
</feature>
<protein>
    <submittedName>
        <fullName evidence="4">ABC transporter ATP-binding protein</fullName>
    </submittedName>
</protein>
<dbReference type="InterPro" id="IPR027417">
    <property type="entry name" value="P-loop_NTPase"/>
</dbReference>
<reference evidence="4 5" key="1">
    <citation type="submission" date="2020-02" db="EMBL/GenBank/DDBJ databases">
        <title>Complete genome sequence of Pseudomonas multiresinivorans ORNL1.</title>
        <authorList>
            <person name="Podar M."/>
        </authorList>
    </citation>
    <scope>NUCLEOTIDE SEQUENCE [LARGE SCALE GENOMIC DNA]</scope>
    <source>
        <strain evidence="5">populi</strain>
    </source>
</reference>
<dbReference type="AlphaFoldDB" id="A0A7Z3GU60"/>
<name>A0A7Z3GU60_9PSED</name>
<dbReference type="GO" id="GO:0005524">
    <property type="term" value="F:ATP binding"/>
    <property type="evidence" value="ECO:0007669"/>
    <property type="project" value="UniProtKB-KW"/>
</dbReference>
<dbReference type="PROSITE" id="PS50893">
    <property type="entry name" value="ABC_TRANSPORTER_2"/>
    <property type="match status" value="1"/>
</dbReference>
<dbReference type="SMART" id="SM00382">
    <property type="entry name" value="AAA"/>
    <property type="match status" value="1"/>
</dbReference>
<dbReference type="InterPro" id="IPR017871">
    <property type="entry name" value="ABC_transporter-like_CS"/>
</dbReference>
<dbReference type="PANTHER" id="PTHR43038:SF3">
    <property type="entry name" value="ABC TRANSPORTER G FAMILY MEMBER 20 ISOFORM X1"/>
    <property type="match status" value="1"/>
</dbReference>
<evidence type="ECO:0000313" key="5">
    <source>
        <dbReference type="Proteomes" id="UP000502549"/>
    </source>
</evidence>
<evidence type="ECO:0000256" key="1">
    <source>
        <dbReference type="ARBA" id="ARBA00022741"/>
    </source>
</evidence>
<dbReference type="GO" id="GO:0016887">
    <property type="term" value="F:ATP hydrolysis activity"/>
    <property type="evidence" value="ECO:0007669"/>
    <property type="project" value="InterPro"/>
</dbReference>
<dbReference type="Pfam" id="PF00005">
    <property type="entry name" value="ABC_tran"/>
    <property type="match status" value="1"/>
</dbReference>
<dbReference type="PROSITE" id="PS00211">
    <property type="entry name" value="ABC_TRANSPORTER_1"/>
    <property type="match status" value="1"/>
</dbReference>
<organism evidence="4 5">
    <name type="scientific">Pseudomonas multiresinivorans</name>
    <dbReference type="NCBI Taxonomy" id="95301"/>
    <lineage>
        <taxon>Bacteria</taxon>
        <taxon>Pseudomonadati</taxon>
        <taxon>Pseudomonadota</taxon>
        <taxon>Gammaproteobacteria</taxon>
        <taxon>Pseudomonadales</taxon>
        <taxon>Pseudomonadaceae</taxon>
        <taxon>Pseudomonas</taxon>
    </lineage>
</organism>
<gene>
    <name evidence="4" type="ORF">G4G71_03700</name>
</gene>
<keyword evidence="1" id="KW-0547">Nucleotide-binding</keyword>
<dbReference type="Proteomes" id="UP000502549">
    <property type="component" value="Chromosome"/>
</dbReference>
<sequence length="303" mass="33506">MHSRGLTKKFGDLLAVDHLDLDVRRTEIFGFLGANGSGKSTAIRMLCGLLRPTSGEIEVLGCRIPRDVESLKGHIGYMTQKFSLYEDLSVAENLEFLGRIHGIRGQPLRSRVDEMFERYRLTELRQQLAGTLSGGQKQRLALAGAVLHRPNILLLDEPTSAVDPKSRRDFWDSLFELAEGGATLLVSTHYMDEAKRCTRLCILDAGRVAVDGSPQDLMRSLPGRALLIECDEPRRVQRLLEEVDEVIGMSQIGGTLRVLCADPEVAVDLKPRLARCGVEVTITLAEPNLEDVFVNATCPRSVA</sequence>
<dbReference type="CDD" id="cd03230">
    <property type="entry name" value="ABC_DR_subfamily_A"/>
    <property type="match status" value="1"/>
</dbReference>
<dbReference type="Gene3D" id="3.40.50.300">
    <property type="entry name" value="P-loop containing nucleotide triphosphate hydrolases"/>
    <property type="match status" value="1"/>
</dbReference>
<dbReference type="PANTHER" id="PTHR43038">
    <property type="entry name" value="ATP-BINDING CASSETTE, SUB-FAMILY H, MEMBER 1"/>
    <property type="match status" value="1"/>
</dbReference>
<proteinExistence type="predicted"/>
<evidence type="ECO:0000313" key="4">
    <source>
        <dbReference type="EMBL" id="QJP11915.1"/>
    </source>
</evidence>